<protein>
    <recommendedName>
        <fullName evidence="1">FCP1 homology domain-containing protein</fullName>
    </recommendedName>
</protein>
<dbReference type="InterPro" id="IPR023214">
    <property type="entry name" value="HAD_sf"/>
</dbReference>
<name>A0A6C0ET69_9ZZZZ</name>
<dbReference type="SMART" id="SM00577">
    <property type="entry name" value="CPDc"/>
    <property type="match status" value="1"/>
</dbReference>
<dbReference type="Pfam" id="PF03031">
    <property type="entry name" value="NIF"/>
    <property type="match status" value="1"/>
</dbReference>
<dbReference type="AlphaFoldDB" id="A0A6C0ET69"/>
<dbReference type="InterPro" id="IPR036412">
    <property type="entry name" value="HAD-like_sf"/>
</dbReference>
<dbReference type="InterPro" id="IPR004274">
    <property type="entry name" value="FCP1_dom"/>
</dbReference>
<proteinExistence type="predicted"/>
<accession>A0A6C0ET69</accession>
<dbReference type="PROSITE" id="PS50969">
    <property type="entry name" value="FCP1"/>
    <property type="match status" value="1"/>
</dbReference>
<evidence type="ECO:0000259" key="1">
    <source>
        <dbReference type="PROSITE" id="PS50969"/>
    </source>
</evidence>
<dbReference type="SUPFAM" id="SSF56784">
    <property type="entry name" value="HAD-like"/>
    <property type="match status" value="1"/>
</dbReference>
<dbReference type="Gene3D" id="3.40.50.1000">
    <property type="entry name" value="HAD superfamily/HAD-like"/>
    <property type="match status" value="1"/>
</dbReference>
<reference evidence="2" key="1">
    <citation type="journal article" date="2020" name="Nature">
        <title>Giant virus diversity and host interactions through global metagenomics.</title>
        <authorList>
            <person name="Schulz F."/>
            <person name="Roux S."/>
            <person name="Paez-Espino D."/>
            <person name="Jungbluth S."/>
            <person name="Walsh D.A."/>
            <person name="Denef V.J."/>
            <person name="McMahon K.D."/>
            <person name="Konstantinidis K.T."/>
            <person name="Eloe-Fadrosh E.A."/>
            <person name="Kyrpides N.C."/>
            <person name="Woyke T."/>
        </authorList>
    </citation>
    <scope>NUCLEOTIDE SEQUENCE</scope>
    <source>
        <strain evidence="2">GVMAG-M-3300009151-35</strain>
    </source>
</reference>
<sequence length="258" mass="30867">MKKYVFIIDLDSTIIGDCSYQLQLYNISKIMNNNNKQLININKILSPYYNEKAKLVRPYFVYFINKMRELYKQDVYFYVYTASSKDWANIQIKLIEKENNIKLNRPIFTREECKEFKNKKLQSYTKSIDPLLNKIKPKNPEIIIIDDSDVYTDFKHVQIQCKPYNYTSFCEIYQVLPDKMQNDLGKGMICPYNKDNCTITNKMKLYKWLYKKCKEVNKNNKKYLLDKFWLNLAKVIETNKITDFNSNVIKQLTSIANN</sequence>
<dbReference type="EMBL" id="MN738902">
    <property type="protein sequence ID" value="QHT30485.1"/>
    <property type="molecule type" value="Genomic_DNA"/>
</dbReference>
<feature type="domain" description="FCP1 homology" evidence="1">
    <location>
        <begin position="1"/>
        <end position="187"/>
    </location>
</feature>
<organism evidence="2">
    <name type="scientific">viral metagenome</name>
    <dbReference type="NCBI Taxonomy" id="1070528"/>
    <lineage>
        <taxon>unclassified sequences</taxon>
        <taxon>metagenomes</taxon>
        <taxon>organismal metagenomes</taxon>
    </lineage>
</organism>
<evidence type="ECO:0000313" key="2">
    <source>
        <dbReference type="EMBL" id="QHT30485.1"/>
    </source>
</evidence>